<sequence>MNHFNKLVAWEADFIVAGMKLILCFLGGLALQLQAAEQVFFAFDDHNIAWQHNLKLTLEAAQKHPGNPVLSNGPAGAPDHGHAVLYGTVIKQGDTFRMWYLGMHEAAVVKGQAPGWWRPMCYAESKDGIAWTKPELGLVEFNGSTKNNICRIEGAPYSMTRVNDFLSVLYEPDEPDASKRYKCAYIAHMPIEDVKGGRSKIGPNEKRWGAFVTATSADGLSWKCVGDRPANAGGERFEVSSLYRFGDFYYATGQLLSPWSWRPDGREIGRDMLAYRSPDFVTWSKAKAFSYARPGQLSDPPVKGQQMHMGAGLWNRGNVMVGLHGMWQDAEQPPPKGKSWNYGVRVDLGLMISNDGVHYREPVPGFKIIPRGKEGEWDDIAILQGHAFVNEGDKTMIWYSHWNTGGELEHMDIGLATLRRDGFGSLSRKVSEEEGHFITSPFTAKEIAINVDGLTVETPLTVQLLDHLDHPLDGYEIKFSTNGVRVPLNLTKPLPAGKKTALRVNIPAGSAAKVYAIYLND</sequence>
<gene>
    <name evidence="1" type="ORF">HNQ65_000205</name>
</gene>
<keyword evidence="2" id="KW-1185">Reference proteome</keyword>
<dbReference type="SUPFAM" id="SSF75005">
    <property type="entry name" value="Arabinanase/levansucrase/invertase"/>
    <property type="match status" value="2"/>
</dbReference>
<dbReference type="InterPro" id="IPR023296">
    <property type="entry name" value="Glyco_hydro_beta-prop_sf"/>
</dbReference>
<name>A0A7W8DI98_9BACT</name>
<dbReference type="AlphaFoldDB" id="A0A7W8DI98"/>
<accession>A0A7W8DI98</accession>
<protein>
    <submittedName>
        <fullName evidence="1">Uncharacterized protein</fullName>
    </submittedName>
</protein>
<dbReference type="Gene3D" id="2.115.10.20">
    <property type="entry name" value="Glycosyl hydrolase domain, family 43"/>
    <property type="match status" value="2"/>
</dbReference>
<dbReference type="EMBL" id="JACHIG010000001">
    <property type="protein sequence ID" value="MBB5030651.1"/>
    <property type="molecule type" value="Genomic_DNA"/>
</dbReference>
<dbReference type="Proteomes" id="UP000590740">
    <property type="component" value="Unassembled WGS sequence"/>
</dbReference>
<reference evidence="1 2" key="1">
    <citation type="submission" date="2020-08" db="EMBL/GenBank/DDBJ databases">
        <title>Genomic Encyclopedia of Type Strains, Phase IV (KMG-IV): sequencing the most valuable type-strain genomes for metagenomic binning, comparative biology and taxonomic classification.</title>
        <authorList>
            <person name="Goeker M."/>
        </authorList>
    </citation>
    <scope>NUCLEOTIDE SEQUENCE [LARGE SCALE GENOMIC DNA]</scope>
    <source>
        <strain evidence="1 2">DSM 12252</strain>
    </source>
</reference>
<organism evidence="1 2">
    <name type="scientific">Prosthecobacter vanneervenii</name>
    <dbReference type="NCBI Taxonomy" id="48466"/>
    <lineage>
        <taxon>Bacteria</taxon>
        <taxon>Pseudomonadati</taxon>
        <taxon>Verrucomicrobiota</taxon>
        <taxon>Verrucomicrobiia</taxon>
        <taxon>Verrucomicrobiales</taxon>
        <taxon>Verrucomicrobiaceae</taxon>
        <taxon>Prosthecobacter</taxon>
    </lineage>
</organism>
<comment type="caution">
    <text evidence="1">The sequence shown here is derived from an EMBL/GenBank/DDBJ whole genome shotgun (WGS) entry which is preliminary data.</text>
</comment>
<proteinExistence type="predicted"/>
<evidence type="ECO:0000313" key="2">
    <source>
        <dbReference type="Proteomes" id="UP000590740"/>
    </source>
</evidence>
<evidence type="ECO:0000313" key="1">
    <source>
        <dbReference type="EMBL" id="MBB5030651.1"/>
    </source>
</evidence>